<keyword evidence="2" id="KW-1185">Reference proteome</keyword>
<dbReference type="Proteomes" id="UP000030081">
    <property type="component" value="Chromosome 2"/>
</dbReference>
<reference evidence="1 2" key="1">
    <citation type="submission" date="2014-10" db="EMBL/GenBank/DDBJ databases">
        <title>The Complete Genome Sequence for the Shellfish Pathogen Vibrio coralliilyticus RE98 Isolated from a Shellfish Hatchery.</title>
        <authorList>
            <person name="Richards G.P."/>
            <person name="Bono J.L."/>
            <person name="Watson M.A."/>
            <person name="Needleman D.S."/>
        </authorList>
    </citation>
    <scope>NUCLEOTIDE SEQUENCE [LARGE SCALE GENOMIC DNA]</scope>
    <source>
        <strain evidence="1 2">RE98</strain>
    </source>
</reference>
<dbReference type="KEGG" id="vcy:IX92_20455"/>
<proteinExistence type="predicted"/>
<dbReference type="AlphaFoldDB" id="A0AAN0SF19"/>
<name>A0AAN0SF19_9VIBR</name>
<organism evidence="1 2">
    <name type="scientific">Vibrio coralliilyticus</name>
    <dbReference type="NCBI Taxonomy" id="190893"/>
    <lineage>
        <taxon>Bacteria</taxon>
        <taxon>Pseudomonadati</taxon>
        <taxon>Pseudomonadota</taxon>
        <taxon>Gammaproteobacteria</taxon>
        <taxon>Vibrionales</taxon>
        <taxon>Vibrionaceae</taxon>
        <taxon>Vibrio</taxon>
    </lineage>
</organism>
<gene>
    <name evidence="1" type="ORF">IX92_20455</name>
</gene>
<protein>
    <submittedName>
        <fullName evidence="1">Uncharacterized protein</fullName>
    </submittedName>
</protein>
<evidence type="ECO:0000313" key="1">
    <source>
        <dbReference type="EMBL" id="AIW21384.1"/>
    </source>
</evidence>
<accession>A0AAN0SF19</accession>
<dbReference type="RefSeq" id="WP_043010345.1">
    <property type="nucleotide sequence ID" value="NZ_CP009618.1"/>
</dbReference>
<evidence type="ECO:0000313" key="2">
    <source>
        <dbReference type="Proteomes" id="UP000030081"/>
    </source>
</evidence>
<sequence>MSLRTQFSRLVEDIKRTRQTLEDQSPNWANVPTLKLASTLKQYAIDNFKAASSIFDKKVDALENLQKQIDELRAQVEGGES</sequence>
<dbReference type="EMBL" id="CP009618">
    <property type="protein sequence ID" value="AIW21384.1"/>
    <property type="molecule type" value="Genomic_DNA"/>
</dbReference>